<organism evidence="1 2">
    <name type="scientific">Trifolium medium</name>
    <dbReference type="NCBI Taxonomy" id="97028"/>
    <lineage>
        <taxon>Eukaryota</taxon>
        <taxon>Viridiplantae</taxon>
        <taxon>Streptophyta</taxon>
        <taxon>Embryophyta</taxon>
        <taxon>Tracheophyta</taxon>
        <taxon>Spermatophyta</taxon>
        <taxon>Magnoliopsida</taxon>
        <taxon>eudicotyledons</taxon>
        <taxon>Gunneridae</taxon>
        <taxon>Pentapetalae</taxon>
        <taxon>rosids</taxon>
        <taxon>fabids</taxon>
        <taxon>Fabales</taxon>
        <taxon>Fabaceae</taxon>
        <taxon>Papilionoideae</taxon>
        <taxon>50 kb inversion clade</taxon>
        <taxon>NPAAA clade</taxon>
        <taxon>Hologalegina</taxon>
        <taxon>IRL clade</taxon>
        <taxon>Trifolieae</taxon>
        <taxon>Trifolium</taxon>
    </lineage>
</organism>
<reference evidence="1 2" key="1">
    <citation type="journal article" date="2018" name="Front. Plant Sci.">
        <title>Red Clover (Trifolium pratense) and Zigzag Clover (T. medium) - A Picture of Genomic Similarities and Differences.</title>
        <authorList>
            <person name="Dluhosova J."/>
            <person name="Istvanek J."/>
            <person name="Nedelnik J."/>
            <person name="Repkova J."/>
        </authorList>
    </citation>
    <scope>NUCLEOTIDE SEQUENCE [LARGE SCALE GENOMIC DNA]</scope>
    <source>
        <strain evidence="2">cv. 10/8</strain>
        <tissue evidence="1">Leaf</tissue>
    </source>
</reference>
<feature type="non-terminal residue" evidence="1">
    <location>
        <position position="47"/>
    </location>
</feature>
<name>A0A392SWT4_9FABA</name>
<dbReference type="Proteomes" id="UP000265520">
    <property type="component" value="Unassembled WGS sequence"/>
</dbReference>
<dbReference type="AlphaFoldDB" id="A0A392SWT4"/>
<protein>
    <submittedName>
        <fullName evidence="1">Uncharacterized protein</fullName>
    </submittedName>
</protein>
<evidence type="ECO:0000313" key="1">
    <source>
        <dbReference type="EMBL" id="MCI52887.1"/>
    </source>
</evidence>
<comment type="caution">
    <text evidence="1">The sequence shown here is derived from an EMBL/GenBank/DDBJ whole genome shotgun (WGS) entry which is preliminary data.</text>
</comment>
<sequence length="47" mass="5192">MSDGCGVEKIVEENQAPHEVELPQELSCTEVTNTVDNEVVMMDAKEI</sequence>
<dbReference type="EMBL" id="LXQA010454435">
    <property type="protein sequence ID" value="MCI52887.1"/>
    <property type="molecule type" value="Genomic_DNA"/>
</dbReference>
<proteinExistence type="predicted"/>
<accession>A0A392SWT4</accession>
<keyword evidence="2" id="KW-1185">Reference proteome</keyword>
<evidence type="ECO:0000313" key="2">
    <source>
        <dbReference type="Proteomes" id="UP000265520"/>
    </source>
</evidence>